<dbReference type="EMBL" id="ABXV02000046">
    <property type="protein sequence ID" value="EFB70877.1"/>
    <property type="molecule type" value="Genomic_DNA"/>
</dbReference>
<gene>
    <name evidence="2" type="ORF">PROVRUST_08050</name>
</gene>
<dbReference type="Proteomes" id="UP000005512">
    <property type="component" value="Unassembled WGS sequence"/>
</dbReference>
<reference evidence="2" key="1">
    <citation type="submission" date="2009-12" db="EMBL/GenBank/DDBJ databases">
        <authorList>
            <person name="Weinstock G."/>
            <person name="Sodergren E."/>
            <person name="Clifton S."/>
            <person name="Fulton L."/>
            <person name="Fulton B."/>
            <person name="Courtney L."/>
            <person name="Fronick C."/>
            <person name="Harrison M."/>
            <person name="Strong C."/>
            <person name="Farmer C."/>
            <person name="Delahaunty K."/>
            <person name="Markovic C."/>
            <person name="Hall O."/>
            <person name="Minx P."/>
            <person name="Tomlinson C."/>
            <person name="Mitreva M."/>
            <person name="Nelson J."/>
            <person name="Hou S."/>
            <person name="Wollam A."/>
            <person name="Pepin K.H."/>
            <person name="Johnson M."/>
            <person name="Bhonagiri V."/>
            <person name="Nash W.E."/>
            <person name="Warren W."/>
            <person name="Chinwalla A."/>
            <person name="Mardis E.R."/>
            <person name="Wilson R.K."/>
        </authorList>
    </citation>
    <scope>NUCLEOTIDE SEQUENCE [LARGE SCALE GENOMIC DNA]</scope>
    <source>
        <strain evidence="2">DSM 4541</strain>
    </source>
</reference>
<dbReference type="STRING" id="500637.PROVRUST_08050"/>
<comment type="caution">
    <text evidence="2">The sequence shown here is derived from an EMBL/GenBank/DDBJ whole genome shotgun (WGS) entry which is preliminary data.</text>
</comment>
<dbReference type="eggNOG" id="COG0614">
    <property type="taxonomic scope" value="Bacteria"/>
</dbReference>
<dbReference type="RefSeq" id="WP_006816045.1">
    <property type="nucleotide sequence ID" value="NZ_GG703821.1"/>
</dbReference>
<dbReference type="InterPro" id="IPR006311">
    <property type="entry name" value="TAT_signal"/>
</dbReference>
<evidence type="ECO:0000313" key="2">
    <source>
        <dbReference type="EMBL" id="EFB70877.1"/>
    </source>
</evidence>
<evidence type="ECO:0000313" key="3">
    <source>
        <dbReference type="Proteomes" id="UP000005512"/>
    </source>
</evidence>
<dbReference type="HOGENOM" id="CLU_038034_13_1_6"/>
<keyword evidence="3" id="KW-1185">Reference proteome</keyword>
<organism evidence="2 3">
    <name type="scientific">Providencia rustigianii DSM 4541</name>
    <dbReference type="NCBI Taxonomy" id="500637"/>
    <lineage>
        <taxon>Bacteria</taxon>
        <taxon>Pseudomonadati</taxon>
        <taxon>Pseudomonadota</taxon>
        <taxon>Gammaproteobacteria</taxon>
        <taxon>Enterobacterales</taxon>
        <taxon>Morganellaceae</taxon>
        <taxon>Providencia</taxon>
    </lineage>
</organism>
<dbReference type="PANTHER" id="PTHR30535">
    <property type="entry name" value="VITAMIN B12-BINDING PROTEIN"/>
    <property type="match status" value="1"/>
</dbReference>
<dbReference type="AlphaFoldDB" id="D1P730"/>
<accession>D1P730</accession>
<dbReference type="PROSITE" id="PS51318">
    <property type="entry name" value="TAT"/>
    <property type="match status" value="1"/>
</dbReference>
<name>D1P730_9GAMM</name>
<dbReference type="PANTHER" id="PTHR30535:SF34">
    <property type="entry name" value="MOLYBDATE-BINDING PROTEIN MOLA"/>
    <property type="match status" value="1"/>
</dbReference>
<proteinExistence type="predicted"/>
<sequence>MTMNRRRFLQSCAALAVFYYLPAFSREKIAEALFGQLPTAENLQRVISAGPPADLLLFALAPEKMVGFASISLNKGKTGLFSEQWLSLPIYGRLAGRGSTLSLEQLMAYHPDLIIDTGNLDETYRSQAEKVSKQTGIPYLLMEGGLADAPQQLRQLGKILNVHQQAEKLSALAERYLKNAQLFAQSRQQNPLSFYLARGAKGLQTGTKGSIHTEAIEMLGLRNVVDIKGFHGLTDVSMEQLYQWEPDIIITQYDEAVELMTTSPLWEGLSAITSNNLFVFSGMPFGWLDGPPGINRLLGMRRLQSHFDKSVEETIKQDILQFFELFYHSPLSPQQVDMLMEMS</sequence>
<dbReference type="GO" id="GO:0071281">
    <property type="term" value="P:cellular response to iron ion"/>
    <property type="evidence" value="ECO:0007669"/>
    <property type="project" value="TreeGrafter"/>
</dbReference>
<dbReference type="Gene3D" id="3.40.50.1980">
    <property type="entry name" value="Nitrogenase molybdenum iron protein domain"/>
    <property type="match status" value="2"/>
</dbReference>
<evidence type="ECO:0000259" key="1">
    <source>
        <dbReference type="PROSITE" id="PS50983"/>
    </source>
</evidence>
<dbReference type="Gene3D" id="1.20.58.2180">
    <property type="match status" value="1"/>
</dbReference>
<feature type="domain" description="Fe/B12 periplasmic-binding" evidence="1">
    <location>
        <begin position="45"/>
        <end position="311"/>
    </location>
</feature>
<dbReference type="Pfam" id="PF01497">
    <property type="entry name" value="Peripla_BP_2"/>
    <property type="match status" value="1"/>
</dbReference>
<protein>
    <submittedName>
        <fullName evidence="2">Tat pathway signal sequence domain protein</fullName>
    </submittedName>
</protein>
<dbReference type="PROSITE" id="PS50983">
    <property type="entry name" value="FE_B12_PBP"/>
    <property type="match status" value="1"/>
</dbReference>
<dbReference type="InterPro" id="IPR002491">
    <property type="entry name" value="ABC_transptr_periplasmic_BD"/>
</dbReference>
<dbReference type="InterPro" id="IPR050902">
    <property type="entry name" value="ABC_Transporter_SBP"/>
</dbReference>
<dbReference type="SUPFAM" id="SSF53807">
    <property type="entry name" value="Helical backbone' metal receptor"/>
    <property type="match status" value="1"/>
</dbReference>